<evidence type="ECO:0000313" key="1">
    <source>
        <dbReference type="EMBL" id="TBU53430.1"/>
    </source>
</evidence>
<dbReference type="Proteomes" id="UP000292082">
    <property type="component" value="Unassembled WGS sequence"/>
</dbReference>
<keyword evidence="2" id="KW-1185">Reference proteome</keyword>
<dbReference type="AlphaFoldDB" id="A0A4Q9PES1"/>
<organism evidence="1 2">
    <name type="scientific">Dichomitus squalens</name>
    <dbReference type="NCBI Taxonomy" id="114155"/>
    <lineage>
        <taxon>Eukaryota</taxon>
        <taxon>Fungi</taxon>
        <taxon>Dikarya</taxon>
        <taxon>Basidiomycota</taxon>
        <taxon>Agaricomycotina</taxon>
        <taxon>Agaricomycetes</taxon>
        <taxon>Polyporales</taxon>
        <taxon>Polyporaceae</taxon>
        <taxon>Dichomitus</taxon>
    </lineage>
</organism>
<dbReference type="InterPro" id="IPR032675">
    <property type="entry name" value="LRR_dom_sf"/>
</dbReference>
<name>A0A4Q9PES1_9APHY</name>
<accession>A0A4Q9PES1</accession>
<gene>
    <name evidence="1" type="ORF">BD310DRAFT_938038</name>
</gene>
<dbReference type="Gene3D" id="3.80.10.10">
    <property type="entry name" value="Ribonuclease Inhibitor"/>
    <property type="match status" value="1"/>
</dbReference>
<proteinExistence type="predicted"/>
<reference evidence="1 2" key="1">
    <citation type="submission" date="2019-01" db="EMBL/GenBank/DDBJ databases">
        <title>Draft genome sequences of three monokaryotic isolates of the white-rot basidiomycete fungus Dichomitus squalens.</title>
        <authorList>
            <consortium name="DOE Joint Genome Institute"/>
            <person name="Lopez S.C."/>
            <person name="Andreopoulos B."/>
            <person name="Pangilinan J."/>
            <person name="Lipzen A."/>
            <person name="Riley R."/>
            <person name="Ahrendt S."/>
            <person name="Ng V."/>
            <person name="Barry K."/>
            <person name="Daum C."/>
            <person name="Grigoriev I.V."/>
            <person name="Hilden K.S."/>
            <person name="Makela M.R."/>
            <person name="de Vries R.P."/>
        </authorList>
    </citation>
    <scope>NUCLEOTIDE SEQUENCE [LARGE SCALE GENOMIC DNA]</scope>
    <source>
        <strain evidence="1 2">CBS 464.89</strain>
    </source>
</reference>
<sequence>MGSLAVGDFAQASFQRLQHVKAKNFAGGQIEHDNSCELEAISELHEVRNDGIPFLKLPVEILLRILEFVPDLCTDRYKDYTFFWRTTIRDSSMLIPVSGTCRRLREVALAYPRLWNTVQISRKDDPLVGLLAERSQHFPLNVVSSDLSAVEGLPRTARVRSMHFDDIACDEFRHLCSVVEEYASPALESFSLSASEMYEWNLDEDPLPLTPIQAPNLRRLALDTIRALPACGFPNLTHLALIDVWLSHVHDGIILFMSQCPRLESVVLDGFVLETAEEGIPDKPSPLPLAHLRHVILHQFSPTALKYYTTLLQPRVSGSSVQVLGSYQADDISIAILFPSRGPQPNDSESIIRLCVGVHPDGEGEYNSGSHSVSITTVTPTSTRRIAAYDISLETNGIPSNAWPHDILSNTSRSRLEDVQEVWLYGVGSGSSYPWTDPSHALSPLQHCSNAKIMVVVVDLSFHYDDEPSLCLLPSTRETASGSGAEIRGVTTLRLVHGCSHHDTFCQPPERHRRRAGSHKVPLGRLIEDVGSGEYSYLEQFVLQVTPHMHVDPEELERLRACFQGFTFERVEEFPAMPGHTDPARWGCERWPGSLW</sequence>
<evidence type="ECO:0000313" key="2">
    <source>
        <dbReference type="Proteomes" id="UP000292082"/>
    </source>
</evidence>
<protein>
    <submittedName>
        <fullName evidence="1">Uncharacterized protein</fullName>
    </submittedName>
</protein>
<dbReference type="EMBL" id="ML145214">
    <property type="protein sequence ID" value="TBU53430.1"/>
    <property type="molecule type" value="Genomic_DNA"/>
</dbReference>